<keyword evidence="4 6" id="KW-0808">Transferase</keyword>
<dbReference type="FunFam" id="3.40.640.10:FF:000033">
    <property type="entry name" value="Aspartate aminotransferase"/>
    <property type="match status" value="1"/>
</dbReference>
<evidence type="ECO:0000313" key="8">
    <source>
        <dbReference type="EMBL" id="BAL55628.1"/>
    </source>
</evidence>
<protein>
    <recommendedName>
        <fullName evidence="6">Aminotransferase</fullName>
        <ecNumber evidence="6">2.6.1.-</ecNumber>
    </recommendedName>
</protein>
<dbReference type="Gene3D" id="3.40.640.10">
    <property type="entry name" value="Type I PLP-dependent aspartate aminotransferase-like (Major domain)"/>
    <property type="match status" value="1"/>
</dbReference>
<gene>
    <name evidence="8" type="ORF">HGMM_F29C06C09</name>
</gene>
<dbReference type="InterPro" id="IPR015422">
    <property type="entry name" value="PyrdxlP-dep_Trfase_small"/>
</dbReference>
<evidence type="ECO:0000256" key="1">
    <source>
        <dbReference type="ARBA" id="ARBA00001933"/>
    </source>
</evidence>
<dbReference type="InterPro" id="IPR015424">
    <property type="entry name" value="PyrdxlP-dep_Trfase"/>
</dbReference>
<dbReference type="GO" id="GO:0008483">
    <property type="term" value="F:transaminase activity"/>
    <property type="evidence" value="ECO:0007669"/>
    <property type="project" value="UniProtKB-KW"/>
</dbReference>
<dbReference type="SUPFAM" id="SSF53383">
    <property type="entry name" value="PLP-dependent transferases"/>
    <property type="match status" value="1"/>
</dbReference>
<feature type="domain" description="Aminotransferase class I/classII large" evidence="7">
    <location>
        <begin position="32"/>
        <end position="383"/>
    </location>
</feature>
<dbReference type="EMBL" id="AP011722">
    <property type="protein sequence ID" value="BAL55628.1"/>
    <property type="molecule type" value="Genomic_DNA"/>
</dbReference>
<dbReference type="InterPro" id="IPR004839">
    <property type="entry name" value="Aminotransferase_I/II_large"/>
</dbReference>
<evidence type="ECO:0000256" key="3">
    <source>
        <dbReference type="ARBA" id="ARBA00022576"/>
    </source>
</evidence>
<evidence type="ECO:0000256" key="4">
    <source>
        <dbReference type="ARBA" id="ARBA00022679"/>
    </source>
</evidence>
<proteinExistence type="inferred from homology"/>
<dbReference type="AlphaFoldDB" id="H5SHJ2"/>
<dbReference type="CDD" id="cd00609">
    <property type="entry name" value="AAT_like"/>
    <property type="match status" value="1"/>
</dbReference>
<keyword evidence="5" id="KW-0663">Pyridoxal phosphate</keyword>
<dbReference type="GO" id="GO:0006520">
    <property type="term" value="P:amino acid metabolic process"/>
    <property type="evidence" value="ECO:0007669"/>
    <property type="project" value="InterPro"/>
</dbReference>
<dbReference type="Gene3D" id="3.90.1150.10">
    <property type="entry name" value="Aspartate Aminotransferase, domain 1"/>
    <property type="match status" value="1"/>
</dbReference>
<dbReference type="PANTHER" id="PTHR46383:SF1">
    <property type="entry name" value="ASPARTATE AMINOTRANSFERASE"/>
    <property type="match status" value="1"/>
</dbReference>
<comment type="cofactor">
    <cofactor evidence="1 6">
        <name>pyridoxal 5'-phosphate</name>
        <dbReference type="ChEBI" id="CHEBI:597326"/>
    </cofactor>
</comment>
<evidence type="ECO:0000256" key="6">
    <source>
        <dbReference type="RuleBase" id="RU000481"/>
    </source>
</evidence>
<accession>H5SHJ2</accession>
<dbReference type="InterPro" id="IPR050596">
    <property type="entry name" value="AspAT/PAT-like"/>
</dbReference>
<comment type="similarity">
    <text evidence="2 6">Belongs to the class-I pyridoxal-phosphate-dependent aminotransferase family.</text>
</comment>
<dbReference type="GO" id="GO:0030170">
    <property type="term" value="F:pyridoxal phosphate binding"/>
    <property type="evidence" value="ECO:0007669"/>
    <property type="project" value="InterPro"/>
</dbReference>
<dbReference type="Pfam" id="PF00155">
    <property type="entry name" value="Aminotran_1_2"/>
    <property type="match status" value="1"/>
</dbReference>
<reference evidence="8" key="2">
    <citation type="journal article" date="2012" name="PLoS ONE">
        <title>A Deeply Branching Thermophilic Bacterium with an Ancient Acetyl-CoA Pathway Dominates a Subsurface Ecosystem.</title>
        <authorList>
            <person name="Takami H."/>
            <person name="Noguchi H."/>
            <person name="Takaki Y."/>
            <person name="Uchiyama I."/>
            <person name="Toyoda A."/>
            <person name="Nishi S."/>
            <person name="Chee G.-J."/>
            <person name="Arai W."/>
            <person name="Nunoura T."/>
            <person name="Itoh T."/>
            <person name="Hattori M."/>
            <person name="Takai K."/>
        </authorList>
    </citation>
    <scope>NUCLEOTIDE SEQUENCE</scope>
</reference>
<sequence>MRQLSRRVLAASESQTLSIAARAKQLAREGHDVISLAVGEPDFPTPACVRRAAIAAIEDGKTRYTEASGILELRRAVAEKFRTEHQLLHASEETVLISCGAKHSIMNALHAICNPGDRVIIVAPYWVSYPAMVVLAGAEPVILETTPASGFKLQPEQLRAALDSRTACVILNSPCNPTGVMYTRHELEALAAVLADHDCYIISDEIYEKLTYTRQHVSIGSFEQVAHRTITVNGCSKAYAMTGWRIGFMTGPAHLIAQAAKVQSQDTSNPNSIAQYAALAALEHAAADVEHMRSCFEQRRQLLLDLLGVVPTVRALPPDGAFYVWLDIGALLTEQRTSADIATELLERYYVATVPGEAFGMAGYLRLSFATSEEHLKRAVERIVTYLASLNS</sequence>
<name>H5SHJ2_9BACT</name>
<dbReference type="EC" id="2.6.1.-" evidence="6"/>
<reference evidence="8" key="1">
    <citation type="journal article" date="2005" name="Environ. Microbiol.">
        <title>Genetic and functional properties of uncultivated thermophilic crenarchaeotes from a subsurface gold mine as revealed by analysis of genome fragments.</title>
        <authorList>
            <person name="Nunoura T."/>
            <person name="Hirayama H."/>
            <person name="Takami H."/>
            <person name="Oida H."/>
            <person name="Nishi S."/>
            <person name="Shimamura S."/>
            <person name="Suzuki Y."/>
            <person name="Inagaki F."/>
            <person name="Takai K."/>
            <person name="Nealson K.H."/>
            <person name="Horikoshi K."/>
        </authorList>
    </citation>
    <scope>NUCLEOTIDE SEQUENCE</scope>
</reference>
<dbReference type="InterPro" id="IPR004838">
    <property type="entry name" value="NHTrfase_class1_PyrdxlP-BS"/>
</dbReference>
<dbReference type="PANTHER" id="PTHR46383">
    <property type="entry name" value="ASPARTATE AMINOTRANSFERASE"/>
    <property type="match status" value="1"/>
</dbReference>
<organism evidence="8">
    <name type="scientific">uncultured Bacteroidota bacterium</name>
    <dbReference type="NCBI Taxonomy" id="152509"/>
    <lineage>
        <taxon>Bacteria</taxon>
        <taxon>Pseudomonadati</taxon>
        <taxon>Bacteroidota</taxon>
        <taxon>environmental samples</taxon>
    </lineage>
</organism>
<evidence type="ECO:0000259" key="7">
    <source>
        <dbReference type="Pfam" id="PF00155"/>
    </source>
</evidence>
<dbReference type="InterPro" id="IPR015421">
    <property type="entry name" value="PyrdxlP-dep_Trfase_major"/>
</dbReference>
<keyword evidence="3 6" id="KW-0032">Aminotransferase</keyword>
<evidence type="ECO:0000256" key="5">
    <source>
        <dbReference type="ARBA" id="ARBA00022898"/>
    </source>
</evidence>
<evidence type="ECO:0000256" key="2">
    <source>
        <dbReference type="ARBA" id="ARBA00007441"/>
    </source>
</evidence>
<dbReference type="PROSITE" id="PS00105">
    <property type="entry name" value="AA_TRANSFER_CLASS_1"/>
    <property type="match status" value="1"/>
</dbReference>